<dbReference type="AlphaFoldDB" id="A0A2K2DL04"/>
<keyword evidence="2 4" id="KW-0863">Zinc-finger</keyword>
<feature type="non-terminal residue" evidence="6">
    <location>
        <position position="1"/>
    </location>
</feature>
<feature type="domain" description="RING-type" evidence="5">
    <location>
        <begin position="30"/>
        <end position="71"/>
    </location>
</feature>
<reference evidence="6" key="2">
    <citation type="submission" date="2017-06" db="EMBL/GenBank/DDBJ databases">
        <title>WGS assembly of Brachypodium distachyon.</title>
        <authorList>
            <consortium name="The International Brachypodium Initiative"/>
            <person name="Lucas S."/>
            <person name="Harmon-Smith M."/>
            <person name="Lail K."/>
            <person name="Tice H."/>
            <person name="Grimwood J."/>
            <person name="Bruce D."/>
            <person name="Barry K."/>
            <person name="Shu S."/>
            <person name="Lindquist E."/>
            <person name="Wang M."/>
            <person name="Pitluck S."/>
            <person name="Vogel J.P."/>
            <person name="Garvin D.F."/>
            <person name="Mockler T.C."/>
            <person name="Schmutz J."/>
            <person name="Rokhsar D."/>
            <person name="Bevan M.W."/>
        </authorList>
    </citation>
    <scope>NUCLEOTIDE SEQUENCE</scope>
    <source>
        <strain evidence="6">Bd21</strain>
    </source>
</reference>
<dbReference type="PROSITE" id="PS50089">
    <property type="entry name" value="ZF_RING_2"/>
    <property type="match status" value="1"/>
</dbReference>
<keyword evidence="8" id="KW-1185">Reference proteome</keyword>
<organism evidence="6">
    <name type="scientific">Brachypodium distachyon</name>
    <name type="common">Purple false brome</name>
    <name type="synonym">Trachynia distachya</name>
    <dbReference type="NCBI Taxonomy" id="15368"/>
    <lineage>
        <taxon>Eukaryota</taxon>
        <taxon>Viridiplantae</taxon>
        <taxon>Streptophyta</taxon>
        <taxon>Embryophyta</taxon>
        <taxon>Tracheophyta</taxon>
        <taxon>Spermatophyta</taxon>
        <taxon>Magnoliopsida</taxon>
        <taxon>Liliopsida</taxon>
        <taxon>Poales</taxon>
        <taxon>Poaceae</taxon>
        <taxon>BOP clade</taxon>
        <taxon>Pooideae</taxon>
        <taxon>Stipodae</taxon>
        <taxon>Brachypodieae</taxon>
        <taxon>Brachypodium</taxon>
    </lineage>
</organism>
<dbReference type="OrthoDB" id="21204at2759"/>
<dbReference type="GO" id="GO:0008270">
    <property type="term" value="F:zinc ion binding"/>
    <property type="evidence" value="ECO:0007669"/>
    <property type="project" value="UniProtKB-KW"/>
</dbReference>
<dbReference type="InterPro" id="IPR013083">
    <property type="entry name" value="Znf_RING/FYVE/PHD"/>
</dbReference>
<evidence type="ECO:0000313" key="8">
    <source>
        <dbReference type="Proteomes" id="UP000008810"/>
    </source>
</evidence>
<keyword evidence="3" id="KW-0862">Zinc</keyword>
<dbReference type="EnsemblPlants" id="PNT74958">
    <property type="protein sequence ID" value="PNT74958"/>
    <property type="gene ID" value="BRADI_1g25053v3"/>
</dbReference>
<evidence type="ECO:0000256" key="4">
    <source>
        <dbReference type="PROSITE-ProRule" id="PRU00175"/>
    </source>
</evidence>
<evidence type="ECO:0000256" key="1">
    <source>
        <dbReference type="ARBA" id="ARBA00022723"/>
    </source>
</evidence>
<protein>
    <recommendedName>
        <fullName evidence="5">RING-type domain-containing protein</fullName>
    </recommendedName>
</protein>
<dbReference type="Gene3D" id="3.30.40.10">
    <property type="entry name" value="Zinc/RING finger domain, C3HC4 (zinc finger)"/>
    <property type="match status" value="1"/>
</dbReference>
<dbReference type="Gramene" id="PNT74958">
    <property type="protein sequence ID" value="PNT74958"/>
    <property type="gene ID" value="BRADI_1g25053v3"/>
</dbReference>
<accession>A0A2K2DL04</accession>
<evidence type="ECO:0000256" key="3">
    <source>
        <dbReference type="ARBA" id="ARBA00022833"/>
    </source>
</evidence>
<dbReference type="InterPro" id="IPR051834">
    <property type="entry name" value="RING_finger_E3_ligase"/>
</dbReference>
<dbReference type="InParanoid" id="A0A2K2DL04"/>
<evidence type="ECO:0000256" key="2">
    <source>
        <dbReference type="ARBA" id="ARBA00022771"/>
    </source>
</evidence>
<dbReference type="EMBL" id="CM000880">
    <property type="protein sequence ID" value="PNT74958.1"/>
    <property type="molecule type" value="Genomic_DNA"/>
</dbReference>
<name>A0A2K2DL04_BRADI</name>
<gene>
    <name evidence="6" type="ORF">BRADI_1g25053v3</name>
</gene>
<evidence type="ECO:0000259" key="5">
    <source>
        <dbReference type="PROSITE" id="PS50089"/>
    </source>
</evidence>
<dbReference type="InterPro" id="IPR001841">
    <property type="entry name" value="Znf_RING"/>
</dbReference>
<dbReference type="Proteomes" id="UP000008810">
    <property type="component" value="Chromosome 1"/>
</dbReference>
<keyword evidence="1" id="KW-0479">Metal-binding</keyword>
<dbReference type="Pfam" id="PF13639">
    <property type="entry name" value="zf-RING_2"/>
    <property type="match status" value="1"/>
</dbReference>
<reference evidence="6 7" key="1">
    <citation type="journal article" date="2010" name="Nature">
        <title>Genome sequencing and analysis of the model grass Brachypodium distachyon.</title>
        <authorList>
            <consortium name="International Brachypodium Initiative"/>
        </authorList>
    </citation>
    <scope>NUCLEOTIDE SEQUENCE [LARGE SCALE GENOMIC DNA]</scope>
    <source>
        <strain evidence="6 7">Bd21</strain>
    </source>
</reference>
<sequence>AGAFGFWPASSKAMARMHVPRVGDTREDHCHVCLEDFEEGDMLRTMMPCAHSSHQHCIFSLLHDQRDCSVCGFKRPNEEEQYELDARTSDGSN</sequence>
<evidence type="ECO:0000313" key="7">
    <source>
        <dbReference type="EnsemblPlants" id="PNT74958"/>
    </source>
</evidence>
<reference evidence="7" key="3">
    <citation type="submission" date="2018-08" db="UniProtKB">
        <authorList>
            <consortium name="EnsemblPlants"/>
        </authorList>
    </citation>
    <scope>IDENTIFICATION</scope>
    <source>
        <strain evidence="7">cv. Bd21</strain>
    </source>
</reference>
<dbReference type="SMART" id="SM00184">
    <property type="entry name" value="RING"/>
    <property type="match status" value="1"/>
</dbReference>
<proteinExistence type="predicted"/>
<dbReference type="PANTHER" id="PTHR45931">
    <property type="entry name" value="SI:CH211-59O9.10"/>
    <property type="match status" value="1"/>
</dbReference>
<evidence type="ECO:0000313" key="6">
    <source>
        <dbReference type="EMBL" id="PNT74958.1"/>
    </source>
</evidence>
<dbReference type="PANTHER" id="PTHR45931:SF23">
    <property type="entry name" value="OS12G0134500 PROTEIN"/>
    <property type="match status" value="1"/>
</dbReference>
<dbReference type="SUPFAM" id="SSF57850">
    <property type="entry name" value="RING/U-box"/>
    <property type="match status" value="1"/>
</dbReference>